<sequence length="411" mass="45883">MAPSPHRNQFNGTLPSNYGQPGYVAEYRGYALLLTELIMLAVTLVIVGLRLFTRLYILGAIHSDDWWILMASGALVSLTAVHGVGVRYGIGKHIYDISTDSSNIALTMSYIGQILYVTSLGCVKISLLLFLQRIFPTKVMRRLLRGLLIFVLCFGITNVFLFAFQCDTPEYYFTKIKGDAQTNGGVCLAPQVVYYPMAAINILTDVVIWLLPVPMIIKSRLSRKEKLGLLWVFVIGGVAVGASIVRPVNLRDIMEDGDPTWNMVNVSVWAMIEISVSILCTSIPVIKPLVLKVAPRLLLSTGDRSRGDTYPRNWTDGRRNSFALRSIKVTHDIHQVEDDNISMRNYGLQQPDVSRGFDSDNHSFVDIEKDPPNKHPRQSEEDLDIHRSESVASTKEVLPLPSSSKSSITKR</sequence>
<dbReference type="Pfam" id="PF20684">
    <property type="entry name" value="Fung_rhodopsin"/>
    <property type="match status" value="1"/>
</dbReference>
<feature type="compositionally biased region" description="Basic and acidic residues" evidence="6">
    <location>
        <begin position="359"/>
        <end position="389"/>
    </location>
</feature>
<dbReference type="PANTHER" id="PTHR33048">
    <property type="entry name" value="PTH11-LIKE INTEGRAL MEMBRANE PROTEIN (AFU_ORTHOLOGUE AFUA_5G11245)"/>
    <property type="match status" value="1"/>
</dbReference>
<comment type="caution">
    <text evidence="9">The sequence shown here is derived from an EMBL/GenBank/DDBJ whole genome shotgun (WGS) entry which is preliminary data.</text>
</comment>
<organism evidence="9 10">
    <name type="scientific">Sphaerosporella brunnea</name>
    <dbReference type="NCBI Taxonomy" id="1250544"/>
    <lineage>
        <taxon>Eukaryota</taxon>
        <taxon>Fungi</taxon>
        <taxon>Dikarya</taxon>
        <taxon>Ascomycota</taxon>
        <taxon>Pezizomycotina</taxon>
        <taxon>Pezizomycetes</taxon>
        <taxon>Pezizales</taxon>
        <taxon>Pyronemataceae</taxon>
        <taxon>Sphaerosporella</taxon>
    </lineage>
</organism>
<keyword evidence="4 7" id="KW-0472">Membrane</keyword>
<name>A0A5J5ERB0_9PEZI</name>
<feature type="domain" description="Rhodopsin" evidence="8">
    <location>
        <begin position="49"/>
        <end position="290"/>
    </location>
</feature>
<feature type="transmembrane region" description="Helical" evidence="7">
    <location>
        <begin position="65"/>
        <end position="90"/>
    </location>
</feature>
<feature type="transmembrane region" description="Helical" evidence="7">
    <location>
        <begin position="193"/>
        <end position="217"/>
    </location>
</feature>
<feature type="transmembrane region" description="Helical" evidence="7">
    <location>
        <begin position="143"/>
        <end position="164"/>
    </location>
</feature>
<reference evidence="9 10" key="1">
    <citation type="submission" date="2019-09" db="EMBL/GenBank/DDBJ databases">
        <title>Draft genome of the ectomycorrhizal ascomycete Sphaerosporella brunnea.</title>
        <authorList>
            <consortium name="DOE Joint Genome Institute"/>
            <person name="Benucci G.M."/>
            <person name="Marozzi G."/>
            <person name="Antonielli L."/>
            <person name="Sanchez S."/>
            <person name="Marco P."/>
            <person name="Wang X."/>
            <person name="Falini L.B."/>
            <person name="Barry K."/>
            <person name="Haridas S."/>
            <person name="Lipzen A."/>
            <person name="Labutti K."/>
            <person name="Grigoriev I.V."/>
            <person name="Murat C."/>
            <person name="Martin F."/>
            <person name="Albertini E."/>
            <person name="Donnini D."/>
            <person name="Bonito G."/>
        </authorList>
    </citation>
    <scope>NUCLEOTIDE SEQUENCE [LARGE SCALE GENOMIC DNA]</scope>
    <source>
        <strain evidence="9 10">Sb_GMNB300</strain>
    </source>
</reference>
<dbReference type="InParanoid" id="A0A5J5ERB0"/>
<gene>
    <name evidence="9" type="ORF">FN846DRAFT_909288</name>
</gene>
<dbReference type="AlphaFoldDB" id="A0A5J5ERB0"/>
<dbReference type="PANTHER" id="PTHR33048:SF47">
    <property type="entry name" value="INTEGRAL MEMBRANE PROTEIN-RELATED"/>
    <property type="match status" value="1"/>
</dbReference>
<keyword evidence="3 7" id="KW-1133">Transmembrane helix</keyword>
<feature type="compositionally biased region" description="Polar residues" evidence="6">
    <location>
        <begin position="401"/>
        <end position="411"/>
    </location>
</feature>
<feature type="transmembrane region" description="Helical" evidence="7">
    <location>
        <begin position="110"/>
        <end position="131"/>
    </location>
</feature>
<accession>A0A5J5ERB0</accession>
<dbReference type="EMBL" id="VXIS01000155">
    <property type="protein sequence ID" value="KAA8900308.1"/>
    <property type="molecule type" value="Genomic_DNA"/>
</dbReference>
<evidence type="ECO:0000256" key="4">
    <source>
        <dbReference type="ARBA" id="ARBA00023136"/>
    </source>
</evidence>
<evidence type="ECO:0000256" key="2">
    <source>
        <dbReference type="ARBA" id="ARBA00022692"/>
    </source>
</evidence>
<keyword evidence="10" id="KW-1185">Reference proteome</keyword>
<protein>
    <recommendedName>
        <fullName evidence="8">Rhodopsin domain-containing protein</fullName>
    </recommendedName>
</protein>
<evidence type="ECO:0000313" key="10">
    <source>
        <dbReference type="Proteomes" id="UP000326924"/>
    </source>
</evidence>
<proteinExistence type="inferred from homology"/>
<dbReference type="InterPro" id="IPR049326">
    <property type="entry name" value="Rhodopsin_dom_fungi"/>
</dbReference>
<keyword evidence="2 7" id="KW-0812">Transmembrane</keyword>
<evidence type="ECO:0000256" key="3">
    <source>
        <dbReference type="ARBA" id="ARBA00022989"/>
    </source>
</evidence>
<dbReference type="Proteomes" id="UP000326924">
    <property type="component" value="Unassembled WGS sequence"/>
</dbReference>
<dbReference type="GO" id="GO:0016020">
    <property type="term" value="C:membrane"/>
    <property type="evidence" value="ECO:0007669"/>
    <property type="project" value="UniProtKB-SubCell"/>
</dbReference>
<dbReference type="InterPro" id="IPR052337">
    <property type="entry name" value="SAT4-like"/>
</dbReference>
<evidence type="ECO:0000259" key="8">
    <source>
        <dbReference type="Pfam" id="PF20684"/>
    </source>
</evidence>
<feature type="region of interest" description="Disordered" evidence="6">
    <location>
        <begin position="359"/>
        <end position="411"/>
    </location>
</feature>
<evidence type="ECO:0000256" key="1">
    <source>
        <dbReference type="ARBA" id="ARBA00004141"/>
    </source>
</evidence>
<feature type="transmembrane region" description="Helical" evidence="7">
    <location>
        <begin position="30"/>
        <end position="53"/>
    </location>
</feature>
<feature type="transmembrane region" description="Helical" evidence="7">
    <location>
        <begin position="268"/>
        <end position="286"/>
    </location>
</feature>
<evidence type="ECO:0000256" key="6">
    <source>
        <dbReference type="SAM" id="MobiDB-lite"/>
    </source>
</evidence>
<comment type="similarity">
    <text evidence="5">Belongs to the SAT4 family.</text>
</comment>
<evidence type="ECO:0000256" key="5">
    <source>
        <dbReference type="ARBA" id="ARBA00038359"/>
    </source>
</evidence>
<evidence type="ECO:0000313" key="9">
    <source>
        <dbReference type="EMBL" id="KAA8900308.1"/>
    </source>
</evidence>
<comment type="subcellular location">
    <subcellularLocation>
        <location evidence="1">Membrane</location>
        <topology evidence="1">Multi-pass membrane protein</topology>
    </subcellularLocation>
</comment>
<dbReference type="OrthoDB" id="5022096at2759"/>
<evidence type="ECO:0000256" key="7">
    <source>
        <dbReference type="SAM" id="Phobius"/>
    </source>
</evidence>
<feature type="transmembrane region" description="Helical" evidence="7">
    <location>
        <begin position="229"/>
        <end position="248"/>
    </location>
</feature>